<protein>
    <submittedName>
        <fullName evidence="1">Uncharacterized protein</fullName>
    </submittedName>
</protein>
<gene>
    <name evidence="1" type="ORF">GMRT_11058</name>
</gene>
<dbReference type="AlphaFoldDB" id="A0A4Z1SZS3"/>
<dbReference type="EMBL" id="VDLU01000004">
    <property type="protein sequence ID" value="TNJ27153.1"/>
    <property type="molecule type" value="Genomic_DNA"/>
</dbReference>
<evidence type="ECO:0000313" key="1">
    <source>
        <dbReference type="EMBL" id="TNJ27153.1"/>
    </source>
</evidence>
<comment type="caution">
    <text evidence="1">The sequence shown here is derived from an EMBL/GenBank/DDBJ whole genome shotgun (WGS) entry which is preliminary data.</text>
</comment>
<proteinExistence type="predicted"/>
<dbReference type="VEuPathDB" id="GiardiaDB:GMRT_11058"/>
<evidence type="ECO:0000313" key="2">
    <source>
        <dbReference type="Proteomes" id="UP000315496"/>
    </source>
</evidence>
<sequence length="214" mass="24679">MPVKQDAIMDYANAFTAIRQLRECITSTTALNRRDPEYADVKSSVDQIATKAAHTLSALFKKHRISSFSDLEEYLSRMHLQLESLYPLNSDLASTGIKAQLQEKIYSCFYKDEDWIIHFKKGYTDLYQLLRTYSDSYTTDMVVSMINTLQDIIYDNVKGYRDDVRWNEIEEQLGRALRVFIDISVASRYTQIPLNLALECADMLSQALKTVNSI</sequence>
<name>A0A4Z1SZS3_GIAMU</name>
<accession>A0A4Z1SZS3</accession>
<reference evidence="1 2" key="1">
    <citation type="submission" date="2019-05" db="EMBL/GenBank/DDBJ databases">
        <title>The compact genome of Giardia muris reveals important steps in the evolution of intestinal protozoan parasites.</title>
        <authorList>
            <person name="Xu F."/>
            <person name="Jimenez-Gonzalez A."/>
            <person name="Einarsson E."/>
            <person name="Astvaldsson A."/>
            <person name="Peirasmaki D."/>
            <person name="Eckmann L."/>
            <person name="Andersson J.O."/>
            <person name="Svard S.G."/>
            <person name="Jerlstrom-Hultqvist J."/>
        </authorList>
    </citation>
    <scope>NUCLEOTIDE SEQUENCE [LARGE SCALE GENOMIC DNA]</scope>
    <source>
        <strain evidence="1 2">Roberts-Thomson</strain>
    </source>
</reference>
<keyword evidence="2" id="KW-1185">Reference proteome</keyword>
<dbReference type="Proteomes" id="UP000315496">
    <property type="component" value="Chromosome 4"/>
</dbReference>
<organism evidence="1 2">
    <name type="scientific">Giardia muris</name>
    <dbReference type="NCBI Taxonomy" id="5742"/>
    <lineage>
        <taxon>Eukaryota</taxon>
        <taxon>Metamonada</taxon>
        <taxon>Diplomonadida</taxon>
        <taxon>Hexamitidae</taxon>
        <taxon>Giardiinae</taxon>
        <taxon>Giardia</taxon>
    </lineage>
</organism>